<dbReference type="EMBL" id="PDXB01000003">
    <property type="protein sequence ID" value="RYN36188.1"/>
    <property type="molecule type" value="Genomic_DNA"/>
</dbReference>
<comment type="caution">
    <text evidence="1">The sequence shown here is derived from an EMBL/GenBank/DDBJ whole genome shotgun (WGS) entry which is preliminary data.</text>
</comment>
<dbReference type="Proteomes" id="UP000292340">
    <property type="component" value="Unassembled WGS sequence"/>
</dbReference>
<evidence type="ECO:0000313" key="2">
    <source>
        <dbReference type="Proteomes" id="UP000292340"/>
    </source>
</evidence>
<organism evidence="1 2">
    <name type="scientific">Alternaria tenuissima</name>
    <dbReference type="NCBI Taxonomy" id="119927"/>
    <lineage>
        <taxon>Eukaryota</taxon>
        <taxon>Fungi</taxon>
        <taxon>Dikarya</taxon>
        <taxon>Ascomycota</taxon>
        <taxon>Pezizomycotina</taxon>
        <taxon>Dothideomycetes</taxon>
        <taxon>Pleosporomycetidae</taxon>
        <taxon>Pleosporales</taxon>
        <taxon>Pleosporineae</taxon>
        <taxon>Pleosporaceae</taxon>
        <taxon>Alternaria</taxon>
        <taxon>Alternaria sect. Alternaria</taxon>
        <taxon>Alternaria alternata complex</taxon>
    </lineage>
</organism>
<evidence type="ECO:0000313" key="1">
    <source>
        <dbReference type="EMBL" id="RYN36188.1"/>
    </source>
</evidence>
<dbReference type="AlphaFoldDB" id="A0AB37WX99"/>
<protein>
    <submittedName>
        <fullName evidence="1">Uncharacterized protein</fullName>
    </submittedName>
</protein>
<name>A0AB37WX99_9PLEO</name>
<proteinExistence type="predicted"/>
<sequence>MRPIEIAEGLKQRNAVRLSMLKDTKEKFNTIVDRLIDEHLSQSDEFSERTEKQRLV</sequence>
<reference evidence="1" key="2">
    <citation type="journal article" date="2019" name="bioRxiv">
        <title>Genomics, evolutionary history and diagnostics of the Alternaria alternata species group including apple and Asian pear pathotypes.</title>
        <authorList>
            <person name="Armitage A.D."/>
            <person name="Cockerton H.M."/>
            <person name="Sreenivasaprasad S."/>
            <person name="Woodhall J.W."/>
            <person name="Lane C.R."/>
            <person name="Harrison R.J."/>
            <person name="Clarkson J.P."/>
        </authorList>
    </citation>
    <scope>NUCLEOTIDE SEQUENCE</scope>
    <source>
        <strain evidence="1">FERA 1164</strain>
    </source>
</reference>
<gene>
    <name evidence="1" type="ORF">AA0115_g1944</name>
</gene>
<accession>A0AB37WX99</accession>
<reference evidence="1" key="1">
    <citation type="submission" date="2017-10" db="EMBL/GenBank/DDBJ databases">
        <authorList>
            <person name="Armitage A.D."/>
            <person name="Barbara D.J."/>
            <person name="Woodhall J.W."/>
            <person name="Sreenivasaprasad S."/>
            <person name="Lane C.R."/>
            <person name="Clarkson J.P."/>
            <person name="Harrison R.J."/>
        </authorList>
    </citation>
    <scope>NUCLEOTIDE SEQUENCE</scope>
    <source>
        <strain evidence="1">FERA 1164</strain>
    </source>
</reference>